<feature type="transmembrane region" description="Helical" evidence="2">
    <location>
        <begin position="57"/>
        <end position="81"/>
    </location>
</feature>
<evidence type="ECO:0000313" key="3">
    <source>
        <dbReference type="EMBL" id="GHE26114.1"/>
    </source>
</evidence>
<reference evidence="3" key="1">
    <citation type="journal article" date="2014" name="Int. J. Syst. Evol. Microbiol.">
        <title>Complete genome sequence of Corynebacterium casei LMG S-19264T (=DSM 44701T), isolated from a smear-ripened cheese.</title>
        <authorList>
            <consortium name="US DOE Joint Genome Institute (JGI-PGF)"/>
            <person name="Walter F."/>
            <person name="Albersmeier A."/>
            <person name="Kalinowski J."/>
            <person name="Ruckert C."/>
        </authorList>
    </citation>
    <scope>NUCLEOTIDE SEQUENCE</scope>
    <source>
        <strain evidence="3">JCM 4646</strain>
    </source>
</reference>
<keyword evidence="2" id="KW-0812">Transmembrane</keyword>
<comment type="caution">
    <text evidence="3">The sequence shown here is derived from an EMBL/GenBank/DDBJ whole genome shotgun (WGS) entry which is preliminary data.</text>
</comment>
<sequence length="97" mass="10011">MLDVGGRGEVRAGAGSPGSRDPTTLPARDTPSAGPIPGRADRAVLPGGSYVIPQKGLAPWAAALAVPLVLLLAAVACVIALRKAVRRPRYRHAVELR</sequence>
<protein>
    <submittedName>
        <fullName evidence="3">Uncharacterized protein</fullName>
    </submittedName>
</protein>
<dbReference type="EMBL" id="BNBO01000089">
    <property type="protein sequence ID" value="GHE26114.1"/>
    <property type="molecule type" value="Genomic_DNA"/>
</dbReference>
<evidence type="ECO:0000256" key="2">
    <source>
        <dbReference type="SAM" id="Phobius"/>
    </source>
</evidence>
<feature type="region of interest" description="Disordered" evidence="1">
    <location>
        <begin position="1"/>
        <end position="39"/>
    </location>
</feature>
<evidence type="ECO:0000256" key="1">
    <source>
        <dbReference type="SAM" id="MobiDB-lite"/>
    </source>
</evidence>
<organism evidence="3 4">
    <name type="scientific">Kitasatospora indigofera</name>
    <dbReference type="NCBI Taxonomy" id="67307"/>
    <lineage>
        <taxon>Bacteria</taxon>
        <taxon>Bacillati</taxon>
        <taxon>Actinomycetota</taxon>
        <taxon>Actinomycetes</taxon>
        <taxon>Kitasatosporales</taxon>
        <taxon>Streptomycetaceae</taxon>
        <taxon>Kitasatospora</taxon>
    </lineage>
</organism>
<keyword evidence="2" id="KW-1133">Transmembrane helix</keyword>
<name>A0A918YV01_9ACTN</name>
<accession>A0A918YV01</accession>
<evidence type="ECO:0000313" key="4">
    <source>
        <dbReference type="Proteomes" id="UP000617734"/>
    </source>
</evidence>
<feature type="compositionally biased region" description="Basic and acidic residues" evidence="1">
    <location>
        <begin position="1"/>
        <end position="10"/>
    </location>
</feature>
<keyword evidence="2" id="KW-0472">Membrane</keyword>
<reference evidence="3" key="2">
    <citation type="submission" date="2020-09" db="EMBL/GenBank/DDBJ databases">
        <authorList>
            <person name="Sun Q."/>
            <person name="Ohkuma M."/>
        </authorList>
    </citation>
    <scope>NUCLEOTIDE SEQUENCE</scope>
    <source>
        <strain evidence="3">JCM 4646</strain>
    </source>
</reference>
<gene>
    <name evidence="3" type="ORF">GCM10018781_78170</name>
</gene>
<dbReference type="AlphaFoldDB" id="A0A918YV01"/>
<proteinExistence type="predicted"/>
<dbReference type="Proteomes" id="UP000617734">
    <property type="component" value="Unassembled WGS sequence"/>
</dbReference>
<keyword evidence="4" id="KW-1185">Reference proteome</keyword>